<dbReference type="PANTHER" id="PTHR24123:SF33">
    <property type="entry name" value="PROTEIN HOS4"/>
    <property type="match status" value="1"/>
</dbReference>
<dbReference type="SMART" id="SM00248">
    <property type="entry name" value="ANK"/>
    <property type="match status" value="11"/>
</dbReference>
<dbReference type="AlphaFoldDB" id="A0A8H7ANC3"/>
<dbReference type="OrthoDB" id="4772757at2759"/>
<dbReference type="SUPFAM" id="SSF48403">
    <property type="entry name" value="Ankyrin repeat"/>
    <property type="match status" value="3"/>
</dbReference>
<dbReference type="Pfam" id="PF12796">
    <property type="entry name" value="Ank_2"/>
    <property type="match status" value="2"/>
</dbReference>
<proteinExistence type="predicted"/>
<dbReference type="PANTHER" id="PTHR24123">
    <property type="entry name" value="ANKYRIN REPEAT-CONTAINING"/>
    <property type="match status" value="1"/>
</dbReference>
<sequence>MQSTQIILASSHPSVLQHAIEWGLDDTVFYLLEIYTDIDENNHRSKAGETLLGTAARRETSIALRQLLSSGLDIKALDVDGSSALYNEVTRANHGETFNVLMEAGATDGSSREDGRRAIHAAAEIASSVAISMLEALLVAGEDPNATTKEGHTPLHLIALKLATPVFLHDTSTVGEIKLLAGQPRLNINCWDHERRTPLMLCLGNLATALDEEPKGWIDEEEIDEDEIDEEEAPKGWIDEEEVLDGINVFIDHSRDLNIVDNNGATALHHICSEIPQQLSFDVIKTLIDRGSALHHRNSAGVTPFEALFYSLIEQLGNANGEKTTTNLSGTDVLRFIITQMPGHHLNDHLSNGSSPLAIALKLKCAEAVELLLSRGDMDVDVDSRSQDLEQISPLEVAAFVGCDEIVARILLRRSSRPVDSTSPVQGGSILHFAASERSSQTFLGVLLKNNTHLDLDILDRDGRTPLAVAINFRCLGATSLLLEAGADANKSSPDGTNYPLLLAAHSGSIPIVDVLIQYKAELNVRGYLGDTPLITAAFKGFDPIVRRLVGAGADIARCNDYGCSALVAAASNQH</sequence>
<feature type="repeat" description="ANK" evidence="3">
    <location>
        <begin position="462"/>
        <end position="494"/>
    </location>
</feature>
<evidence type="ECO:0000313" key="5">
    <source>
        <dbReference type="Proteomes" id="UP000606974"/>
    </source>
</evidence>
<protein>
    <submittedName>
        <fullName evidence="4">Uncharacterized protein</fullName>
    </submittedName>
</protein>
<dbReference type="PROSITE" id="PS50297">
    <property type="entry name" value="ANK_REP_REGION"/>
    <property type="match status" value="2"/>
</dbReference>
<feature type="repeat" description="ANK" evidence="3">
    <location>
        <begin position="529"/>
        <end position="561"/>
    </location>
</feature>
<feature type="repeat" description="ANK" evidence="3">
    <location>
        <begin position="496"/>
        <end position="528"/>
    </location>
</feature>
<reference evidence="4" key="1">
    <citation type="submission" date="2020-02" db="EMBL/GenBank/DDBJ databases">
        <authorList>
            <person name="Palmer J.M."/>
        </authorList>
    </citation>
    <scope>NUCLEOTIDE SEQUENCE</scope>
    <source>
        <strain evidence="4">EPUS1.4</strain>
        <tissue evidence="4">Thallus</tissue>
    </source>
</reference>
<gene>
    <name evidence="4" type="ORF">GJ744_007025</name>
</gene>
<keyword evidence="5" id="KW-1185">Reference proteome</keyword>
<dbReference type="EMBL" id="JAACFV010000033">
    <property type="protein sequence ID" value="KAF7510126.1"/>
    <property type="molecule type" value="Genomic_DNA"/>
</dbReference>
<comment type="caution">
    <text evidence="4">The sequence shown here is derived from an EMBL/GenBank/DDBJ whole genome shotgun (WGS) entry which is preliminary data.</text>
</comment>
<evidence type="ECO:0000256" key="2">
    <source>
        <dbReference type="ARBA" id="ARBA00023043"/>
    </source>
</evidence>
<keyword evidence="2 3" id="KW-0040">ANK repeat</keyword>
<dbReference type="Proteomes" id="UP000606974">
    <property type="component" value="Unassembled WGS sequence"/>
</dbReference>
<name>A0A8H7ANC3_9EURO</name>
<evidence type="ECO:0000256" key="1">
    <source>
        <dbReference type="ARBA" id="ARBA00022737"/>
    </source>
</evidence>
<evidence type="ECO:0000256" key="3">
    <source>
        <dbReference type="PROSITE-ProRule" id="PRU00023"/>
    </source>
</evidence>
<keyword evidence="1" id="KW-0677">Repeat</keyword>
<dbReference type="InterPro" id="IPR002110">
    <property type="entry name" value="Ankyrin_rpt"/>
</dbReference>
<evidence type="ECO:0000313" key="4">
    <source>
        <dbReference type="EMBL" id="KAF7510126.1"/>
    </source>
</evidence>
<dbReference type="InterPro" id="IPR051165">
    <property type="entry name" value="Multifunctional_ANK_Repeat"/>
</dbReference>
<dbReference type="PROSITE" id="PS50088">
    <property type="entry name" value="ANK_REPEAT"/>
    <property type="match status" value="3"/>
</dbReference>
<organism evidence="4 5">
    <name type="scientific">Endocarpon pusillum</name>
    <dbReference type="NCBI Taxonomy" id="364733"/>
    <lineage>
        <taxon>Eukaryota</taxon>
        <taxon>Fungi</taxon>
        <taxon>Dikarya</taxon>
        <taxon>Ascomycota</taxon>
        <taxon>Pezizomycotina</taxon>
        <taxon>Eurotiomycetes</taxon>
        <taxon>Chaetothyriomycetidae</taxon>
        <taxon>Verrucariales</taxon>
        <taxon>Verrucariaceae</taxon>
        <taxon>Endocarpon</taxon>
    </lineage>
</organism>
<dbReference type="InterPro" id="IPR036770">
    <property type="entry name" value="Ankyrin_rpt-contain_sf"/>
</dbReference>
<dbReference type="Gene3D" id="1.25.40.20">
    <property type="entry name" value="Ankyrin repeat-containing domain"/>
    <property type="match status" value="2"/>
</dbReference>
<accession>A0A8H7ANC3</accession>